<evidence type="ECO:0000313" key="2">
    <source>
        <dbReference type="Proteomes" id="UP000689967"/>
    </source>
</evidence>
<gene>
    <name evidence="1" type="ORF">JJQ90_23790</name>
</gene>
<accession>A0ABS6HG73</accession>
<evidence type="ECO:0008006" key="3">
    <source>
        <dbReference type="Google" id="ProtNLM"/>
    </source>
</evidence>
<dbReference type="Proteomes" id="UP000689967">
    <property type="component" value="Unassembled WGS sequence"/>
</dbReference>
<evidence type="ECO:0000313" key="1">
    <source>
        <dbReference type="EMBL" id="MBU8546762.1"/>
    </source>
</evidence>
<protein>
    <recommendedName>
        <fullName evidence="3">DUF3019 domain-containing protein</fullName>
    </recommendedName>
</protein>
<proteinExistence type="predicted"/>
<organism evidence="1 2">
    <name type="scientific">Falsiroseomonas oleicola</name>
    <dbReference type="NCBI Taxonomy" id="2801474"/>
    <lineage>
        <taxon>Bacteria</taxon>
        <taxon>Pseudomonadati</taxon>
        <taxon>Pseudomonadota</taxon>
        <taxon>Alphaproteobacteria</taxon>
        <taxon>Acetobacterales</taxon>
        <taxon>Roseomonadaceae</taxon>
        <taxon>Falsiroseomonas</taxon>
    </lineage>
</organism>
<sequence length="117" mass="12670">MRLRWLLPLLPGLALAQGPGWDSRAAEWAPALRACLEGRAGAIVVEAWEATGGLTARLLLPGGAREDCQGGARRPAGPPRPGEGLRAFMLERRCVDAWRVVDDAGRELGWLAYPECR</sequence>
<comment type="caution">
    <text evidence="1">The sequence shown here is derived from an EMBL/GenBank/DDBJ whole genome shotgun (WGS) entry which is preliminary data.</text>
</comment>
<reference evidence="1 2" key="1">
    <citation type="submission" date="2021-01" db="EMBL/GenBank/DDBJ databases">
        <title>Roseomonas sp. nov, a bacterium isolated from an oil production mixture in Yumen Oilfield.</title>
        <authorList>
            <person name="Wu D."/>
        </authorList>
    </citation>
    <scope>NUCLEOTIDE SEQUENCE [LARGE SCALE GENOMIC DNA]</scope>
    <source>
        <strain evidence="1 2">ROY-5-3</strain>
    </source>
</reference>
<dbReference type="EMBL" id="JAERQM010000009">
    <property type="protein sequence ID" value="MBU8546762.1"/>
    <property type="molecule type" value="Genomic_DNA"/>
</dbReference>
<keyword evidence="2" id="KW-1185">Reference proteome</keyword>
<name>A0ABS6HG73_9PROT</name>
<dbReference type="RefSeq" id="WP_216878778.1">
    <property type="nucleotide sequence ID" value="NZ_JAERQM010000009.1"/>
</dbReference>